<comment type="caution">
    <text evidence="5">The sequence shown here is derived from an EMBL/GenBank/DDBJ whole genome shotgun (WGS) entry which is preliminary data.</text>
</comment>
<dbReference type="InterPro" id="IPR001845">
    <property type="entry name" value="HTH_ArsR_DNA-bd_dom"/>
</dbReference>
<evidence type="ECO:0000256" key="3">
    <source>
        <dbReference type="ARBA" id="ARBA00023163"/>
    </source>
</evidence>
<accession>A0A840AL62</accession>
<evidence type="ECO:0000259" key="4">
    <source>
        <dbReference type="PROSITE" id="PS50987"/>
    </source>
</evidence>
<gene>
    <name evidence="5" type="ORF">GGR25_001137</name>
</gene>
<evidence type="ECO:0000313" key="6">
    <source>
        <dbReference type="Proteomes" id="UP000553963"/>
    </source>
</evidence>
<dbReference type="GO" id="GO:0003700">
    <property type="term" value="F:DNA-binding transcription factor activity"/>
    <property type="evidence" value="ECO:0007669"/>
    <property type="project" value="InterPro"/>
</dbReference>
<organism evidence="5 6">
    <name type="scientific">Kaistia hirudinis</name>
    <dbReference type="NCBI Taxonomy" id="1293440"/>
    <lineage>
        <taxon>Bacteria</taxon>
        <taxon>Pseudomonadati</taxon>
        <taxon>Pseudomonadota</taxon>
        <taxon>Alphaproteobacteria</taxon>
        <taxon>Hyphomicrobiales</taxon>
        <taxon>Kaistiaceae</taxon>
        <taxon>Kaistia</taxon>
    </lineage>
</organism>
<reference evidence="5 6" key="1">
    <citation type="submission" date="2020-08" db="EMBL/GenBank/DDBJ databases">
        <title>Genomic Encyclopedia of Type Strains, Phase IV (KMG-IV): sequencing the most valuable type-strain genomes for metagenomic binning, comparative biology and taxonomic classification.</title>
        <authorList>
            <person name="Goeker M."/>
        </authorList>
    </citation>
    <scope>NUCLEOTIDE SEQUENCE [LARGE SCALE GENOMIC DNA]</scope>
    <source>
        <strain evidence="5 6">DSM 25966</strain>
    </source>
</reference>
<dbReference type="SUPFAM" id="SSF46785">
    <property type="entry name" value="Winged helix' DNA-binding domain"/>
    <property type="match status" value="1"/>
</dbReference>
<keyword evidence="1" id="KW-0805">Transcription regulation</keyword>
<name>A0A840AL62_9HYPH</name>
<feature type="domain" description="HTH arsR-type" evidence="4">
    <location>
        <begin position="9"/>
        <end position="101"/>
    </location>
</feature>
<dbReference type="PANTHER" id="PTHR43132:SF2">
    <property type="entry name" value="ARSENICAL RESISTANCE OPERON REPRESSOR ARSR-RELATED"/>
    <property type="match status" value="1"/>
</dbReference>
<protein>
    <submittedName>
        <fullName evidence="5">DNA-binding transcriptional ArsR family regulator</fullName>
    </submittedName>
</protein>
<dbReference type="PRINTS" id="PR00778">
    <property type="entry name" value="HTHARSR"/>
</dbReference>
<dbReference type="InterPro" id="IPR036388">
    <property type="entry name" value="WH-like_DNA-bd_sf"/>
</dbReference>
<dbReference type="InterPro" id="IPR051011">
    <property type="entry name" value="Metal_resp_trans_reg"/>
</dbReference>
<dbReference type="PANTHER" id="PTHR43132">
    <property type="entry name" value="ARSENICAL RESISTANCE OPERON REPRESSOR ARSR-RELATED"/>
    <property type="match status" value="1"/>
</dbReference>
<dbReference type="Gene3D" id="1.10.10.10">
    <property type="entry name" value="Winged helix-like DNA-binding domain superfamily/Winged helix DNA-binding domain"/>
    <property type="match status" value="1"/>
</dbReference>
<dbReference type="Proteomes" id="UP000553963">
    <property type="component" value="Unassembled WGS sequence"/>
</dbReference>
<evidence type="ECO:0000313" key="5">
    <source>
        <dbReference type="EMBL" id="MBB3930098.1"/>
    </source>
</evidence>
<dbReference type="RefSeq" id="WP_183397790.1">
    <property type="nucleotide sequence ID" value="NZ_JACIDS010000002.1"/>
</dbReference>
<sequence>MTVMDMERLADQAGAAAALLKLVANENRLLILCHLVGAGEMSVNALVDAVGLSQSALSQHLAKLREDGLVATRRDGQTIHYRIADPRALALMETLKRIFCP</sequence>
<dbReference type="PROSITE" id="PS50987">
    <property type="entry name" value="HTH_ARSR_2"/>
    <property type="match status" value="1"/>
</dbReference>
<keyword evidence="2 5" id="KW-0238">DNA-binding</keyword>
<dbReference type="InterPro" id="IPR036390">
    <property type="entry name" value="WH_DNA-bd_sf"/>
</dbReference>
<dbReference type="AlphaFoldDB" id="A0A840AL62"/>
<keyword evidence="3" id="KW-0804">Transcription</keyword>
<keyword evidence="6" id="KW-1185">Reference proteome</keyword>
<dbReference type="CDD" id="cd00090">
    <property type="entry name" value="HTH_ARSR"/>
    <property type="match status" value="1"/>
</dbReference>
<dbReference type="EMBL" id="JACIDS010000002">
    <property type="protein sequence ID" value="MBB3930098.1"/>
    <property type="molecule type" value="Genomic_DNA"/>
</dbReference>
<dbReference type="NCBIfam" id="NF033788">
    <property type="entry name" value="HTH_metalloreg"/>
    <property type="match status" value="1"/>
</dbReference>
<dbReference type="Pfam" id="PF01022">
    <property type="entry name" value="HTH_5"/>
    <property type="match status" value="1"/>
</dbReference>
<evidence type="ECO:0000256" key="1">
    <source>
        <dbReference type="ARBA" id="ARBA00023015"/>
    </source>
</evidence>
<evidence type="ECO:0000256" key="2">
    <source>
        <dbReference type="ARBA" id="ARBA00023125"/>
    </source>
</evidence>
<dbReference type="InterPro" id="IPR011991">
    <property type="entry name" value="ArsR-like_HTH"/>
</dbReference>
<dbReference type="GO" id="GO:0003677">
    <property type="term" value="F:DNA binding"/>
    <property type="evidence" value="ECO:0007669"/>
    <property type="project" value="UniProtKB-KW"/>
</dbReference>
<proteinExistence type="predicted"/>
<dbReference type="SMART" id="SM00418">
    <property type="entry name" value="HTH_ARSR"/>
    <property type="match status" value="1"/>
</dbReference>